<dbReference type="GO" id="GO:0016853">
    <property type="term" value="F:isomerase activity"/>
    <property type="evidence" value="ECO:0007669"/>
    <property type="project" value="UniProtKB-KW"/>
</dbReference>
<dbReference type="EMBL" id="DVHE01000082">
    <property type="protein sequence ID" value="HIR51692.1"/>
    <property type="molecule type" value="Genomic_DNA"/>
</dbReference>
<dbReference type="SUPFAM" id="SSF51658">
    <property type="entry name" value="Xylose isomerase-like"/>
    <property type="match status" value="1"/>
</dbReference>
<protein>
    <submittedName>
        <fullName evidence="2">Sugar phosphate isomerase/epimerase</fullName>
    </submittedName>
</protein>
<dbReference type="PANTHER" id="PTHR12110">
    <property type="entry name" value="HYDROXYPYRUVATE ISOMERASE"/>
    <property type="match status" value="1"/>
</dbReference>
<evidence type="ECO:0000313" key="2">
    <source>
        <dbReference type="EMBL" id="HIR51692.1"/>
    </source>
</evidence>
<gene>
    <name evidence="2" type="ORF">IAA53_10555</name>
</gene>
<reference evidence="2" key="1">
    <citation type="submission" date="2020-10" db="EMBL/GenBank/DDBJ databases">
        <authorList>
            <person name="Gilroy R."/>
        </authorList>
    </citation>
    <scope>NUCLEOTIDE SEQUENCE</scope>
    <source>
        <strain evidence="2">ChiBcec15-4380</strain>
    </source>
</reference>
<dbReference type="Proteomes" id="UP000824239">
    <property type="component" value="Unassembled WGS sequence"/>
</dbReference>
<keyword evidence="2" id="KW-0413">Isomerase</keyword>
<feature type="domain" description="Xylose isomerase-like TIM barrel" evidence="1">
    <location>
        <begin position="23"/>
        <end position="282"/>
    </location>
</feature>
<dbReference type="Gene3D" id="3.20.20.150">
    <property type="entry name" value="Divalent-metal-dependent TIM barrel enzymes"/>
    <property type="match status" value="1"/>
</dbReference>
<dbReference type="Pfam" id="PF01261">
    <property type="entry name" value="AP_endonuc_2"/>
    <property type="match status" value="1"/>
</dbReference>
<dbReference type="InterPro" id="IPR050312">
    <property type="entry name" value="IolE/XylAMocC-like"/>
</dbReference>
<proteinExistence type="predicted"/>
<dbReference type="AlphaFoldDB" id="A0A9D1DJG8"/>
<accession>A0A9D1DJG8</accession>
<name>A0A9D1DJG8_9FIRM</name>
<organism evidence="2 3">
    <name type="scientific">Candidatus Avoscillospira avicola</name>
    <dbReference type="NCBI Taxonomy" id="2840706"/>
    <lineage>
        <taxon>Bacteria</taxon>
        <taxon>Bacillati</taxon>
        <taxon>Bacillota</taxon>
        <taxon>Clostridia</taxon>
        <taxon>Eubacteriales</taxon>
        <taxon>Oscillospiraceae</taxon>
        <taxon>Oscillospiraceae incertae sedis</taxon>
        <taxon>Candidatus Avoscillospira</taxon>
    </lineage>
</organism>
<dbReference type="InterPro" id="IPR036237">
    <property type="entry name" value="Xyl_isomerase-like_sf"/>
</dbReference>
<evidence type="ECO:0000259" key="1">
    <source>
        <dbReference type="Pfam" id="PF01261"/>
    </source>
</evidence>
<dbReference type="PANTHER" id="PTHR12110:SF41">
    <property type="entry name" value="INOSOSE DEHYDRATASE"/>
    <property type="match status" value="1"/>
</dbReference>
<comment type="caution">
    <text evidence="2">The sequence shown here is derived from an EMBL/GenBank/DDBJ whole genome shotgun (WGS) entry which is preliminary data.</text>
</comment>
<sequence length="286" mass="31517">MYQFPIGVLLESFRESPRQAMESARALGLSGVQVYACGGYFDIDGITETKKRELRTWLSDNGLTLTAVCGDFICGNPEVRFSDPSKSQYILEKSKRILDFAKEVGTDIVTTHVGVVPADPASDKFAIVQSVCGQLAEYADQLQAHFAIETGPEVATTLKQMLDSLSSRGVGVNLDPANLVMVTGDDPVQAVYTLRDYIVHTHAKDGVMLVRGNPEVIYGEIETEIQNMTYFKEVPLGQGSVPFRRYLEALEDIGYRGYLTIEREVGETPKADIAAATDFLKRQMEA</sequence>
<dbReference type="InterPro" id="IPR013022">
    <property type="entry name" value="Xyl_isomerase-like_TIM-brl"/>
</dbReference>
<reference evidence="2" key="2">
    <citation type="journal article" date="2021" name="PeerJ">
        <title>Extensive microbial diversity within the chicken gut microbiome revealed by metagenomics and culture.</title>
        <authorList>
            <person name="Gilroy R."/>
            <person name="Ravi A."/>
            <person name="Getino M."/>
            <person name="Pursley I."/>
            <person name="Horton D.L."/>
            <person name="Alikhan N.F."/>
            <person name="Baker D."/>
            <person name="Gharbi K."/>
            <person name="Hall N."/>
            <person name="Watson M."/>
            <person name="Adriaenssens E.M."/>
            <person name="Foster-Nyarko E."/>
            <person name="Jarju S."/>
            <person name="Secka A."/>
            <person name="Antonio M."/>
            <person name="Oren A."/>
            <person name="Chaudhuri R.R."/>
            <person name="La Ragione R."/>
            <person name="Hildebrand F."/>
            <person name="Pallen M.J."/>
        </authorList>
    </citation>
    <scope>NUCLEOTIDE SEQUENCE</scope>
    <source>
        <strain evidence="2">ChiBcec15-4380</strain>
    </source>
</reference>
<evidence type="ECO:0000313" key="3">
    <source>
        <dbReference type="Proteomes" id="UP000824239"/>
    </source>
</evidence>